<evidence type="ECO:0000256" key="7">
    <source>
        <dbReference type="PIRSR" id="PIRSR602403-1"/>
    </source>
</evidence>
<accession>A0A8H4R3S8</accession>
<organism evidence="9 10">
    <name type="scientific">Cudoniella acicularis</name>
    <dbReference type="NCBI Taxonomy" id="354080"/>
    <lineage>
        <taxon>Eukaryota</taxon>
        <taxon>Fungi</taxon>
        <taxon>Dikarya</taxon>
        <taxon>Ascomycota</taxon>
        <taxon>Pezizomycotina</taxon>
        <taxon>Leotiomycetes</taxon>
        <taxon>Helotiales</taxon>
        <taxon>Tricladiaceae</taxon>
        <taxon>Cudoniella</taxon>
    </lineage>
</organism>
<evidence type="ECO:0000256" key="5">
    <source>
        <dbReference type="ARBA" id="ARBA00023004"/>
    </source>
</evidence>
<dbReference type="Pfam" id="PF11951">
    <property type="entry name" value="Fungal_trans_2"/>
    <property type="match status" value="1"/>
</dbReference>
<dbReference type="OrthoDB" id="1372046at2759"/>
<proteinExistence type="inferred from homology"/>
<dbReference type="PANTHER" id="PTHR24286">
    <property type="entry name" value="CYTOCHROME P450 26"/>
    <property type="match status" value="1"/>
</dbReference>
<dbReference type="PRINTS" id="PR00465">
    <property type="entry name" value="EP450IV"/>
</dbReference>
<feature type="compositionally biased region" description="Polar residues" evidence="8">
    <location>
        <begin position="7"/>
        <end position="20"/>
    </location>
</feature>
<dbReference type="GO" id="GO:0005506">
    <property type="term" value="F:iron ion binding"/>
    <property type="evidence" value="ECO:0007669"/>
    <property type="project" value="InterPro"/>
</dbReference>
<dbReference type="Gene3D" id="1.10.630.10">
    <property type="entry name" value="Cytochrome P450"/>
    <property type="match status" value="1"/>
</dbReference>
<keyword evidence="5 7" id="KW-0408">Iron</keyword>
<dbReference type="PRINTS" id="PR00385">
    <property type="entry name" value="P450"/>
</dbReference>
<keyword evidence="10" id="KW-1185">Reference proteome</keyword>
<dbReference type="InterPro" id="IPR001128">
    <property type="entry name" value="Cyt_P450"/>
</dbReference>
<evidence type="ECO:0000313" key="10">
    <source>
        <dbReference type="Proteomes" id="UP000566819"/>
    </source>
</evidence>
<dbReference type="FunFam" id="1.10.630.10:FF:000021">
    <property type="entry name" value="Cytochrome P450 61"/>
    <property type="match status" value="1"/>
</dbReference>
<evidence type="ECO:0000256" key="3">
    <source>
        <dbReference type="ARBA" id="ARBA00022723"/>
    </source>
</evidence>
<evidence type="ECO:0000256" key="1">
    <source>
        <dbReference type="ARBA" id="ARBA00001971"/>
    </source>
</evidence>
<comment type="cofactor">
    <cofactor evidence="1 7">
        <name>heme</name>
        <dbReference type="ChEBI" id="CHEBI:30413"/>
    </cofactor>
</comment>
<dbReference type="PANTHER" id="PTHR24286:SF228">
    <property type="entry name" value="C-22 STEROL DESATURASE ERG5"/>
    <property type="match status" value="1"/>
</dbReference>
<dbReference type="GO" id="GO:0000249">
    <property type="term" value="F:C-22 sterol desaturase (NADPH) activity"/>
    <property type="evidence" value="ECO:0007669"/>
    <property type="project" value="UniProtKB-EC"/>
</dbReference>
<dbReference type="AlphaFoldDB" id="A0A8H4R3S8"/>
<feature type="region of interest" description="Disordered" evidence="8">
    <location>
        <begin position="1"/>
        <end position="20"/>
    </location>
</feature>
<dbReference type="CDD" id="cd11082">
    <property type="entry name" value="CYP61_CYP710"/>
    <property type="match status" value="1"/>
</dbReference>
<reference evidence="9 10" key="1">
    <citation type="submission" date="2020-03" db="EMBL/GenBank/DDBJ databases">
        <title>Draft Genome Sequence of Cudoniella acicularis.</title>
        <authorList>
            <person name="Buettner E."/>
            <person name="Kellner H."/>
        </authorList>
    </citation>
    <scope>NUCLEOTIDE SEQUENCE [LARGE SCALE GENOMIC DNA]</scope>
    <source>
        <strain evidence="9 10">DSM 108380</strain>
    </source>
</reference>
<dbReference type="Pfam" id="PF00067">
    <property type="entry name" value="p450"/>
    <property type="match status" value="1"/>
</dbReference>
<dbReference type="GO" id="GO:0020037">
    <property type="term" value="F:heme binding"/>
    <property type="evidence" value="ECO:0007669"/>
    <property type="project" value="InterPro"/>
</dbReference>
<sequence length="798" mass="89789">MLPLQEGEQNLSPTTDQASYKSVTYTSPRLLTSHNATEGASDVLALPMVVAAGFLDPFDSYPQTNLPRLRVQGLIHHFLSKIAFAYYPLDLDSKSNPFVVSWWPLALKDPALFHVSLQTASLDDELLAQNGFPDSNVLMAESVSLVRRKVQDPSLAFQDETMDAVVTLAAIEYGKGELHTSKMHIDGVIRMVAVRGGIQAVKKSSPLTARMVPWVSMLVMGIPQFPTQDDAGHGDGISTIQLWKDSSFTPTLNQELVNLGGLGLEPELFDTLLRLRNIFYRFSIRDSQHTELPTTDLHDLTYYLRRLVLFKLEIFMRKQSDMYRKNKGSLPGPNFKLPFMGPFLQSLDPKFEGYEAQWARGPMSCVSVFHKFVVLVSDRDLARRTFQSTQYVKPCLVAVAEYIMGPTAWVFLNGKSHVDFRKGLTGLFTPKALNSYLPIQEKVYFDYFNKFVATSDANGGKPLPYMGHFRELNCALSCRTFVGDYISDKAVKKIADDYYCITSALELINIPFSQHIPFSKVWKGKRAANVVLDEFTKCAAASKIHMATGEKPSCVLDQWVANMIESKEYLGKVEAGDKGAEKPSVLLREFTDFEIATTLFTFLFASQDASSSTVTWLFQIMAQRPDILDRVREENLEARGGDKSKTLDLENLESLVYTNAVVREVLRYRPPVIFVPYLAKKAFPVTPTYTVPKGAMIIPSCYPALHDPEAYPRPDYFDPERWISGDAHEKTKNWLVFGAGPHQCIAQQYVQLTITAMIGTASLEVDWTHYPTSRSEEIKVFATLFPMDDCPLVFKKRV</sequence>
<keyword evidence="7" id="KW-0349">Heme</keyword>
<dbReference type="InterPro" id="IPR036396">
    <property type="entry name" value="Cyt_P450_sf"/>
</dbReference>
<dbReference type="PROSITE" id="PS00086">
    <property type="entry name" value="CYTOCHROME_P450"/>
    <property type="match status" value="1"/>
</dbReference>
<dbReference type="EC" id="1.14.19.41" evidence="6"/>
<evidence type="ECO:0000256" key="2">
    <source>
        <dbReference type="ARBA" id="ARBA00010617"/>
    </source>
</evidence>
<evidence type="ECO:0000256" key="4">
    <source>
        <dbReference type="ARBA" id="ARBA00023002"/>
    </source>
</evidence>
<keyword evidence="3 7" id="KW-0479">Metal-binding</keyword>
<comment type="caution">
    <text evidence="9">The sequence shown here is derived from an EMBL/GenBank/DDBJ whole genome shotgun (WGS) entry which is preliminary data.</text>
</comment>
<dbReference type="SUPFAM" id="SSF48264">
    <property type="entry name" value="Cytochrome P450"/>
    <property type="match status" value="1"/>
</dbReference>
<name>A0A8H4R3S8_9HELO</name>
<gene>
    <name evidence="9" type="ORF">G7Y89_g14284</name>
</gene>
<dbReference type="GO" id="GO:0016125">
    <property type="term" value="P:sterol metabolic process"/>
    <property type="evidence" value="ECO:0007669"/>
    <property type="project" value="TreeGrafter"/>
</dbReference>
<protein>
    <recommendedName>
        <fullName evidence="6">sterol 22-desaturase</fullName>
        <ecNumber evidence="6">1.14.19.41</ecNumber>
    </recommendedName>
</protein>
<dbReference type="Proteomes" id="UP000566819">
    <property type="component" value="Unassembled WGS sequence"/>
</dbReference>
<dbReference type="InterPro" id="IPR021858">
    <property type="entry name" value="Fun_TF"/>
</dbReference>
<keyword evidence="4" id="KW-0560">Oxidoreductase</keyword>
<dbReference type="InterPro" id="IPR017972">
    <property type="entry name" value="Cyt_P450_CS"/>
</dbReference>
<comment type="similarity">
    <text evidence="2">Belongs to the cytochrome P450 family.</text>
</comment>
<evidence type="ECO:0000256" key="8">
    <source>
        <dbReference type="SAM" id="MobiDB-lite"/>
    </source>
</evidence>
<dbReference type="GO" id="GO:0004497">
    <property type="term" value="F:monooxygenase activity"/>
    <property type="evidence" value="ECO:0007669"/>
    <property type="project" value="InterPro"/>
</dbReference>
<dbReference type="InterPro" id="IPR002403">
    <property type="entry name" value="Cyt_P450_E_grp-IV"/>
</dbReference>
<feature type="binding site" description="axial binding residue" evidence="7">
    <location>
        <position position="744"/>
    </location>
    <ligand>
        <name>heme</name>
        <dbReference type="ChEBI" id="CHEBI:30413"/>
    </ligand>
    <ligandPart>
        <name>Fe</name>
        <dbReference type="ChEBI" id="CHEBI:18248"/>
    </ligandPart>
</feature>
<dbReference type="EMBL" id="JAAMPI010001846">
    <property type="protein sequence ID" value="KAF4622742.1"/>
    <property type="molecule type" value="Genomic_DNA"/>
</dbReference>
<evidence type="ECO:0000313" key="9">
    <source>
        <dbReference type="EMBL" id="KAF4622742.1"/>
    </source>
</evidence>
<evidence type="ECO:0000256" key="6">
    <source>
        <dbReference type="ARBA" id="ARBA00039038"/>
    </source>
</evidence>